<gene>
    <name evidence="3" type="ORF">A2397_05515</name>
</gene>
<dbReference type="AlphaFoldDB" id="A0A1F4ZS96"/>
<organism evidence="3 4">
    <name type="scientific">Candidatus Amesbacteria bacterium RIFOXYB1_FULL_44_23</name>
    <dbReference type="NCBI Taxonomy" id="1797263"/>
    <lineage>
        <taxon>Bacteria</taxon>
        <taxon>Candidatus Amesiibacteriota</taxon>
    </lineage>
</organism>
<dbReference type="Proteomes" id="UP000176424">
    <property type="component" value="Unassembled WGS sequence"/>
</dbReference>
<evidence type="ECO:0000256" key="1">
    <source>
        <dbReference type="SAM" id="Phobius"/>
    </source>
</evidence>
<dbReference type="Gene3D" id="3.30.70.2390">
    <property type="match status" value="1"/>
</dbReference>
<comment type="caution">
    <text evidence="3">The sequence shown here is derived from an EMBL/GenBank/DDBJ whole genome shotgun (WGS) entry which is preliminary data.</text>
</comment>
<protein>
    <recommendedName>
        <fullName evidence="2">LytR/CpsA/Psr regulator C-terminal domain-containing protein</fullName>
    </recommendedName>
</protein>
<sequence length="351" mass="37839">MKKTAPPMIVDVARDGLRLCSSTSLEPILCKFDSSFVSDLEITNAQELFSRVKVFVEQKKIKPGNLVLILASSVYFEKDYPGPLPPTQETAEEFIDTVPFSATSSKIFKKGNSFKQVVINRDHYEALRHSFEDLGFKIAAVVPDFVLGSGSQGEFSAESCRLIYRKLDQIIADSIITQNDETSLHQKEQAFLEKHKILLALFSLLFIGGAVVMVAITLNSPPFKKSAPVKKVVTVTPVPKISPSPIPTPTPATPSAELISSYSVQVLNASGVSGQAASLSNLLKGAGFTKITTGNASTQTGKVIIVAKPSAATSAGEFVTKIVSSLYPEYSFRQESAATSDFVITITKPTP</sequence>
<proteinExistence type="predicted"/>
<accession>A0A1F4ZS96</accession>
<dbReference type="EMBL" id="MEXR01000061">
    <property type="protein sequence ID" value="OGD08244.1"/>
    <property type="molecule type" value="Genomic_DNA"/>
</dbReference>
<reference evidence="3 4" key="1">
    <citation type="journal article" date="2016" name="Nat. Commun.">
        <title>Thousands of microbial genomes shed light on interconnected biogeochemical processes in an aquifer system.</title>
        <authorList>
            <person name="Anantharaman K."/>
            <person name="Brown C.T."/>
            <person name="Hug L.A."/>
            <person name="Sharon I."/>
            <person name="Castelle C.J."/>
            <person name="Probst A.J."/>
            <person name="Thomas B.C."/>
            <person name="Singh A."/>
            <person name="Wilkins M.J."/>
            <person name="Karaoz U."/>
            <person name="Brodie E.L."/>
            <person name="Williams K.H."/>
            <person name="Hubbard S.S."/>
            <person name="Banfield J.F."/>
        </authorList>
    </citation>
    <scope>NUCLEOTIDE SEQUENCE [LARGE SCALE GENOMIC DNA]</scope>
</reference>
<dbReference type="Pfam" id="PF13399">
    <property type="entry name" value="LytR_C"/>
    <property type="match status" value="1"/>
</dbReference>
<evidence type="ECO:0000313" key="3">
    <source>
        <dbReference type="EMBL" id="OGD08244.1"/>
    </source>
</evidence>
<keyword evidence="1" id="KW-0472">Membrane</keyword>
<evidence type="ECO:0000313" key="4">
    <source>
        <dbReference type="Proteomes" id="UP000176424"/>
    </source>
</evidence>
<evidence type="ECO:0000259" key="2">
    <source>
        <dbReference type="Pfam" id="PF13399"/>
    </source>
</evidence>
<feature type="domain" description="LytR/CpsA/Psr regulator C-terminal" evidence="2">
    <location>
        <begin position="262"/>
        <end position="315"/>
    </location>
</feature>
<feature type="transmembrane region" description="Helical" evidence="1">
    <location>
        <begin position="197"/>
        <end position="218"/>
    </location>
</feature>
<name>A0A1F4ZS96_9BACT</name>
<dbReference type="InterPro" id="IPR027381">
    <property type="entry name" value="LytR/CpsA/Psr_C"/>
</dbReference>
<keyword evidence="1" id="KW-0812">Transmembrane</keyword>
<keyword evidence="1" id="KW-1133">Transmembrane helix</keyword>
<dbReference type="STRING" id="1797263.A2397_05515"/>